<dbReference type="Gene3D" id="3.40.50.720">
    <property type="entry name" value="NAD(P)-binding Rossmann-like Domain"/>
    <property type="match status" value="1"/>
</dbReference>
<keyword evidence="7" id="KW-0443">Lipid metabolism</keyword>
<dbReference type="GO" id="GO:0052650">
    <property type="term" value="F:all-trans-retinol dehydrogenase (NADP+) activity"/>
    <property type="evidence" value="ECO:0007669"/>
    <property type="project" value="UniProtKB-ARBA"/>
</dbReference>
<dbReference type="AlphaFoldDB" id="A0A1D1VQP9"/>
<evidence type="ECO:0000256" key="5">
    <source>
        <dbReference type="ARBA" id="ARBA00022989"/>
    </source>
</evidence>
<dbReference type="PANTHER" id="PTHR24322:SF746">
    <property type="entry name" value="SHORT CHAIN DEHYDROGENASE_REDUCTASE FAMILY 16C MEMBER 5"/>
    <property type="match status" value="1"/>
</dbReference>
<evidence type="ECO:0000256" key="9">
    <source>
        <dbReference type="ARBA" id="ARBA00059620"/>
    </source>
</evidence>
<dbReference type="Proteomes" id="UP000186922">
    <property type="component" value="Unassembled WGS sequence"/>
</dbReference>
<evidence type="ECO:0000313" key="15">
    <source>
        <dbReference type="EMBL" id="GAV03907.1"/>
    </source>
</evidence>
<keyword evidence="16" id="KW-1185">Reference proteome</keyword>
<evidence type="ECO:0000256" key="8">
    <source>
        <dbReference type="ARBA" id="ARBA00023136"/>
    </source>
</evidence>
<name>A0A1D1VQP9_RAMVA</name>
<evidence type="ECO:0000256" key="11">
    <source>
        <dbReference type="ARBA" id="ARBA00082544"/>
    </source>
</evidence>
<dbReference type="EMBL" id="BDGG01000010">
    <property type="protein sequence ID" value="GAV03907.1"/>
    <property type="molecule type" value="Genomic_DNA"/>
</dbReference>
<dbReference type="OrthoDB" id="10253736at2759"/>
<feature type="region of interest" description="Disordered" evidence="13">
    <location>
        <begin position="309"/>
        <end position="328"/>
    </location>
</feature>
<organism evidence="15 16">
    <name type="scientific">Ramazzottius varieornatus</name>
    <name type="common">Water bear</name>
    <name type="synonym">Tardigrade</name>
    <dbReference type="NCBI Taxonomy" id="947166"/>
    <lineage>
        <taxon>Eukaryota</taxon>
        <taxon>Metazoa</taxon>
        <taxon>Ecdysozoa</taxon>
        <taxon>Tardigrada</taxon>
        <taxon>Eutardigrada</taxon>
        <taxon>Parachela</taxon>
        <taxon>Hypsibioidea</taxon>
        <taxon>Ramazzottiidae</taxon>
        <taxon>Ramazzottius</taxon>
    </lineage>
</organism>
<comment type="subcellular location">
    <subcellularLocation>
        <location evidence="1">Membrane</location>
        <topology evidence="1">Multi-pass membrane protein</topology>
    </subcellularLocation>
</comment>
<accession>A0A1D1VQP9</accession>
<comment type="function">
    <text evidence="9">Catalyzes the reduction of all-trans-retinal to all-trans-retinol in the presence of NADPH.</text>
</comment>
<reference evidence="15 16" key="1">
    <citation type="journal article" date="2016" name="Nat. Commun.">
        <title>Extremotolerant tardigrade genome and improved radiotolerance of human cultured cells by tardigrade-unique protein.</title>
        <authorList>
            <person name="Hashimoto T."/>
            <person name="Horikawa D.D."/>
            <person name="Saito Y."/>
            <person name="Kuwahara H."/>
            <person name="Kozuka-Hata H."/>
            <person name="Shin-I T."/>
            <person name="Minakuchi Y."/>
            <person name="Ohishi K."/>
            <person name="Motoyama A."/>
            <person name="Aizu T."/>
            <person name="Enomoto A."/>
            <person name="Kondo K."/>
            <person name="Tanaka S."/>
            <person name="Hara Y."/>
            <person name="Koshikawa S."/>
            <person name="Sagara H."/>
            <person name="Miura T."/>
            <person name="Yokobori S."/>
            <person name="Miyagawa K."/>
            <person name="Suzuki Y."/>
            <person name="Kubo T."/>
            <person name="Oyama M."/>
            <person name="Kohara Y."/>
            <person name="Fujiyama A."/>
            <person name="Arakawa K."/>
            <person name="Katayama T."/>
            <person name="Toyoda A."/>
            <person name="Kunieda T."/>
        </authorList>
    </citation>
    <scope>NUCLEOTIDE SEQUENCE [LARGE SCALE GENOMIC DNA]</scope>
    <source>
        <strain evidence="15 16">YOKOZUNA-1</strain>
    </source>
</reference>
<dbReference type="InterPro" id="IPR002347">
    <property type="entry name" value="SDR_fam"/>
</dbReference>
<keyword evidence="8 14" id="KW-0472">Membrane</keyword>
<protein>
    <recommendedName>
        <fullName evidence="10">Short-chain dehydrogenase/reductase 3</fullName>
    </recommendedName>
    <alternativeName>
        <fullName evidence="11">Retinal short-chain dehydrogenase/reductase 1</fullName>
    </alternativeName>
</protein>
<evidence type="ECO:0000256" key="13">
    <source>
        <dbReference type="SAM" id="MobiDB-lite"/>
    </source>
</evidence>
<dbReference type="PANTHER" id="PTHR24322">
    <property type="entry name" value="PKSB"/>
    <property type="match status" value="1"/>
</dbReference>
<dbReference type="GO" id="GO:0005811">
    <property type="term" value="C:lipid droplet"/>
    <property type="evidence" value="ECO:0007669"/>
    <property type="project" value="TreeGrafter"/>
</dbReference>
<evidence type="ECO:0000256" key="3">
    <source>
        <dbReference type="ARBA" id="ARBA00022692"/>
    </source>
</evidence>
<evidence type="ECO:0000256" key="10">
    <source>
        <dbReference type="ARBA" id="ARBA00068717"/>
    </source>
</evidence>
<evidence type="ECO:0000313" key="16">
    <source>
        <dbReference type="Proteomes" id="UP000186922"/>
    </source>
</evidence>
<dbReference type="SUPFAM" id="SSF51735">
    <property type="entry name" value="NAD(P)-binding Rossmann-fold domains"/>
    <property type="match status" value="1"/>
</dbReference>
<sequence>MAAALLPQLIWTFFSIVLYVIGAVCLAFIPKRFRTKKNISKQIVLVTGAGHGIGRALAHKFAQQGCIVVLWDINETWLEDARESLVLCRATVHAYVCDVSDKDDVYRCAALVQAEVGEVNILVNNAGIVRAKYLLELPDEDILKVFRTNAFAHFWTLKAFLPYMMEVNHGHIVTVASVVGKGAGGQASEYISSKFAAVGLHESMEMELRALRRTGIHMTLVCPGLVRTGLFEGAEYRFPKLISTLDSEQLAHDIVEAVLMNEHTVYKPFIANVAVRLKNILPHKAFDTLTDFSGAATMLNNFRGHPLETTPTFVKSPPANATPTAKAS</sequence>
<comment type="caution">
    <text evidence="15">The sequence shown here is derived from an EMBL/GenBank/DDBJ whole genome shotgun (WGS) entry which is preliminary data.</text>
</comment>
<keyword evidence="3 14" id="KW-0812">Transmembrane</keyword>
<feature type="transmembrane region" description="Helical" evidence="14">
    <location>
        <begin position="6"/>
        <end position="29"/>
    </location>
</feature>
<dbReference type="STRING" id="947166.A0A1D1VQP9"/>
<evidence type="ECO:0000256" key="4">
    <source>
        <dbReference type="ARBA" id="ARBA00022857"/>
    </source>
</evidence>
<keyword evidence="4" id="KW-0521">NADP</keyword>
<comment type="similarity">
    <text evidence="2 12">Belongs to the short-chain dehydrogenases/reductases (SDR) family.</text>
</comment>
<evidence type="ECO:0000256" key="12">
    <source>
        <dbReference type="RuleBase" id="RU000363"/>
    </source>
</evidence>
<dbReference type="CDD" id="cd05339">
    <property type="entry name" value="17beta-HSDXI-like_SDR_c"/>
    <property type="match status" value="1"/>
</dbReference>
<dbReference type="GO" id="GO:0016020">
    <property type="term" value="C:membrane"/>
    <property type="evidence" value="ECO:0007669"/>
    <property type="project" value="UniProtKB-SubCell"/>
</dbReference>
<evidence type="ECO:0000256" key="2">
    <source>
        <dbReference type="ARBA" id="ARBA00006484"/>
    </source>
</evidence>
<evidence type="ECO:0000256" key="1">
    <source>
        <dbReference type="ARBA" id="ARBA00004141"/>
    </source>
</evidence>
<dbReference type="Pfam" id="PF00106">
    <property type="entry name" value="adh_short"/>
    <property type="match status" value="1"/>
</dbReference>
<keyword evidence="6" id="KW-0560">Oxidoreductase</keyword>
<evidence type="ECO:0000256" key="6">
    <source>
        <dbReference type="ARBA" id="ARBA00023002"/>
    </source>
</evidence>
<dbReference type="PRINTS" id="PR00081">
    <property type="entry name" value="GDHRDH"/>
</dbReference>
<evidence type="ECO:0000256" key="7">
    <source>
        <dbReference type="ARBA" id="ARBA00023098"/>
    </source>
</evidence>
<dbReference type="FunFam" id="3.40.50.720:FF:000131">
    <property type="entry name" value="Short-chain dehydrogenase/reductase 3"/>
    <property type="match status" value="1"/>
</dbReference>
<keyword evidence="5 14" id="KW-1133">Transmembrane helix</keyword>
<gene>
    <name evidence="15" type="primary">RvY_14271-1</name>
    <name evidence="15" type="synonym">RvY_14271.1</name>
    <name evidence="15" type="ORF">RvY_14271</name>
</gene>
<dbReference type="PRINTS" id="PR00080">
    <property type="entry name" value="SDRFAMILY"/>
</dbReference>
<proteinExistence type="inferred from homology"/>
<dbReference type="InterPro" id="IPR036291">
    <property type="entry name" value="NAD(P)-bd_dom_sf"/>
</dbReference>
<evidence type="ECO:0000256" key="14">
    <source>
        <dbReference type="SAM" id="Phobius"/>
    </source>
</evidence>